<comment type="caution">
    <text evidence="1">The sequence shown here is derived from an EMBL/GenBank/DDBJ whole genome shotgun (WGS) entry which is preliminary data.</text>
</comment>
<dbReference type="Proteomes" id="UP000624244">
    <property type="component" value="Unassembled WGS sequence"/>
</dbReference>
<gene>
    <name evidence="1" type="ORF">GGP41_005488</name>
</gene>
<feature type="non-terminal residue" evidence="1">
    <location>
        <position position="1"/>
    </location>
</feature>
<proteinExistence type="predicted"/>
<evidence type="ECO:0000313" key="1">
    <source>
        <dbReference type="EMBL" id="KAF5850042.1"/>
    </source>
</evidence>
<evidence type="ECO:0000313" key="2">
    <source>
        <dbReference type="Proteomes" id="UP000624244"/>
    </source>
</evidence>
<accession>A0A8H5ZIT2</accession>
<dbReference type="EMBL" id="WNKQ01000008">
    <property type="protein sequence ID" value="KAF5850042.1"/>
    <property type="molecule type" value="Genomic_DNA"/>
</dbReference>
<dbReference type="AlphaFoldDB" id="A0A8H5ZIT2"/>
<organism evidence="1 2">
    <name type="scientific">Cochliobolus sativus</name>
    <name type="common">Common root rot and spot blotch fungus</name>
    <name type="synonym">Bipolaris sorokiniana</name>
    <dbReference type="NCBI Taxonomy" id="45130"/>
    <lineage>
        <taxon>Eukaryota</taxon>
        <taxon>Fungi</taxon>
        <taxon>Dikarya</taxon>
        <taxon>Ascomycota</taxon>
        <taxon>Pezizomycotina</taxon>
        <taxon>Dothideomycetes</taxon>
        <taxon>Pleosporomycetidae</taxon>
        <taxon>Pleosporales</taxon>
        <taxon>Pleosporineae</taxon>
        <taxon>Pleosporaceae</taxon>
        <taxon>Bipolaris</taxon>
    </lineage>
</organism>
<sequence>CDAIERKDREDIERIVEEADAKDRTGWFKRTQWDEHLQAYPDWQLLSYAILRYLEIRYAGCVVQSFKSLTSARSARTYVLRLSHALICQELYGQPFASAIVHFLAALGIYPETSCLRTAAEFSSMLGSLVYCVRVLAIEFFLLANKRAEQGAAETNGSYSPMSTMLSLLVYAKFIALRTPGTIAGSMWWSTDRQTFYIKGRPIVLQ</sequence>
<reference evidence="1" key="1">
    <citation type="submission" date="2019-11" db="EMBL/GenBank/DDBJ databases">
        <title>Bipolaris sorokiniana Genome sequencing.</title>
        <authorList>
            <person name="Wang H."/>
        </authorList>
    </citation>
    <scope>NUCLEOTIDE SEQUENCE</scope>
</reference>
<protein>
    <submittedName>
        <fullName evidence="1">Uncharacterized protein</fullName>
    </submittedName>
</protein>
<name>A0A8H5ZIT2_COCSA</name>